<protein>
    <submittedName>
        <fullName evidence="8">Uncharacterized protein LOC111119889</fullName>
    </submittedName>
</protein>
<dbReference type="PANTHER" id="PTHR22923">
    <property type="entry name" value="CEREBELLIN-RELATED"/>
    <property type="match status" value="1"/>
</dbReference>
<evidence type="ECO:0000256" key="2">
    <source>
        <dbReference type="ARBA" id="ARBA00022525"/>
    </source>
</evidence>
<dbReference type="PROSITE" id="PS50871">
    <property type="entry name" value="C1Q"/>
    <property type="match status" value="1"/>
</dbReference>
<evidence type="ECO:0000256" key="5">
    <source>
        <dbReference type="SAM" id="SignalP"/>
    </source>
</evidence>
<keyword evidence="2" id="KW-0964">Secreted</keyword>
<feature type="coiled-coil region" evidence="4">
    <location>
        <begin position="56"/>
        <end position="90"/>
    </location>
</feature>
<accession>A0A8B8CLU3</accession>
<evidence type="ECO:0000313" key="7">
    <source>
        <dbReference type="Proteomes" id="UP000694844"/>
    </source>
</evidence>
<dbReference type="GeneID" id="111119889"/>
<dbReference type="PANTHER" id="PTHR22923:SF116">
    <property type="entry name" value="C1Q DOMAIN-CONTAINING PROTEIN"/>
    <property type="match status" value="1"/>
</dbReference>
<sequence>MRFSALVLGLVLSVAAVCRGDDDMNFSNQDVMPTLREVHSMMVEWRNSQKLQDEKMRALQSDLNQERLLRKELEARLDILEEQCKATSEISAVRQSDVTTDKTMVSAAEIKKLSRTRPLTSKTHKTTKRNGEDSTFRKLLMGQEPTPHNTVAFYAYMSHDIAAPSVGHILVFNVVKTNVGSAYNHHDGIFTAPSTGSYVFSWTVTSWDHSYVYSELMVNSSSFGKLVTSSEEINDVHVGSSVVAVALTQGDVVYVRVAGSSGTLASQSNVYTSFTGWKLF</sequence>
<dbReference type="Pfam" id="PF00386">
    <property type="entry name" value="C1q"/>
    <property type="match status" value="1"/>
</dbReference>
<dbReference type="AlphaFoldDB" id="A0A8B8CLU3"/>
<feature type="domain" description="C1q" evidence="6">
    <location>
        <begin position="146"/>
        <end position="280"/>
    </location>
</feature>
<evidence type="ECO:0000259" key="6">
    <source>
        <dbReference type="PROSITE" id="PS50871"/>
    </source>
</evidence>
<dbReference type="OrthoDB" id="6151356at2759"/>
<dbReference type="InterPro" id="IPR050822">
    <property type="entry name" value="Cerebellin_Synaptic_Org"/>
</dbReference>
<evidence type="ECO:0000256" key="4">
    <source>
        <dbReference type="SAM" id="Coils"/>
    </source>
</evidence>
<feature type="signal peptide" evidence="5">
    <location>
        <begin position="1"/>
        <end position="20"/>
    </location>
</feature>
<dbReference type="SMART" id="SM00110">
    <property type="entry name" value="C1Q"/>
    <property type="match status" value="1"/>
</dbReference>
<dbReference type="RefSeq" id="XP_022316164.1">
    <property type="nucleotide sequence ID" value="XM_022460456.1"/>
</dbReference>
<feature type="chain" id="PRO_5034145178" evidence="5">
    <location>
        <begin position="21"/>
        <end position="280"/>
    </location>
</feature>
<dbReference type="GO" id="GO:0005576">
    <property type="term" value="C:extracellular region"/>
    <property type="evidence" value="ECO:0007669"/>
    <property type="project" value="UniProtKB-SubCell"/>
</dbReference>
<reference evidence="8" key="1">
    <citation type="submission" date="2025-08" db="UniProtKB">
        <authorList>
            <consortium name="RefSeq"/>
        </authorList>
    </citation>
    <scope>IDENTIFICATION</scope>
    <source>
        <tissue evidence="8">Whole sample</tissue>
    </source>
</reference>
<dbReference type="PRINTS" id="PR00007">
    <property type="entry name" value="COMPLEMNTC1Q"/>
</dbReference>
<proteinExistence type="predicted"/>
<dbReference type="Gene3D" id="2.60.120.40">
    <property type="match status" value="1"/>
</dbReference>
<dbReference type="KEGG" id="cvn:111119889"/>
<comment type="subcellular location">
    <subcellularLocation>
        <location evidence="1">Secreted</location>
    </subcellularLocation>
</comment>
<dbReference type="SUPFAM" id="SSF49842">
    <property type="entry name" value="TNF-like"/>
    <property type="match status" value="1"/>
</dbReference>
<name>A0A8B8CLU3_CRAVI</name>
<keyword evidence="7" id="KW-1185">Reference proteome</keyword>
<evidence type="ECO:0000313" key="8">
    <source>
        <dbReference type="RefSeq" id="XP_022316164.1"/>
    </source>
</evidence>
<keyword evidence="4" id="KW-0175">Coiled coil</keyword>
<gene>
    <name evidence="8" type="primary">LOC111119889</name>
</gene>
<dbReference type="InterPro" id="IPR001073">
    <property type="entry name" value="C1q_dom"/>
</dbReference>
<keyword evidence="3 5" id="KW-0732">Signal</keyword>
<dbReference type="InterPro" id="IPR008983">
    <property type="entry name" value="Tumour_necrosis_fac-like_dom"/>
</dbReference>
<dbReference type="Proteomes" id="UP000694844">
    <property type="component" value="Chromosome 2"/>
</dbReference>
<organism evidence="7 8">
    <name type="scientific">Crassostrea virginica</name>
    <name type="common">Eastern oyster</name>
    <dbReference type="NCBI Taxonomy" id="6565"/>
    <lineage>
        <taxon>Eukaryota</taxon>
        <taxon>Metazoa</taxon>
        <taxon>Spiralia</taxon>
        <taxon>Lophotrochozoa</taxon>
        <taxon>Mollusca</taxon>
        <taxon>Bivalvia</taxon>
        <taxon>Autobranchia</taxon>
        <taxon>Pteriomorphia</taxon>
        <taxon>Ostreida</taxon>
        <taxon>Ostreoidea</taxon>
        <taxon>Ostreidae</taxon>
        <taxon>Crassostrea</taxon>
    </lineage>
</organism>
<evidence type="ECO:0000256" key="1">
    <source>
        <dbReference type="ARBA" id="ARBA00004613"/>
    </source>
</evidence>
<evidence type="ECO:0000256" key="3">
    <source>
        <dbReference type="ARBA" id="ARBA00022729"/>
    </source>
</evidence>